<protein>
    <submittedName>
        <fullName evidence="1">Uncharacterized protein</fullName>
    </submittedName>
</protein>
<comment type="caution">
    <text evidence="1">The sequence shown here is derived from an EMBL/GenBank/DDBJ whole genome shotgun (WGS) entry which is preliminary data.</text>
</comment>
<evidence type="ECO:0000313" key="1">
    <source>
        <dbReference type="EMBL" id="KAH7967187.1"/>
    </source>
</evidence>
<dbReference type="EMBL" id="CM023471">
    <property type="protein sequence ID" value="KAH7967187.1"/>
    <property type="molecule type" value="Genomic_DNA"/>
</dbReference>
<organism evidence="1 2">
    <name type="scientific">Dermacentor silvarum</name>
    <name type="common">Tick</name>
    <dbReference type="NCBI Taxonomy" id="543639"/>
    <lineage>
        <taxon>Eukaryota</taxon>
        <taxon>Metazoa</taxon>
        <taxon>Ecdysozoa</taxon>
        <taxon>Arthropoda</taxon>
        <taxon>Chelicerata</taxon>
        <taxon>Arachnida</taxon>
        <taxon>Acari</taxon>
        <taxon>Parasitiformes</taxon>
        <taxon>Ixodida</taxon>
        <taxon>Ixodoidea</taxon>
        <taxon>Ixodidae</taxon>
        <taxon>Rhipicephalinae</taxon>
        <taxon>Dermacentor</taxon>
    </lineage>
</organism>
<name>A0ACB8DGC0_DERSI</name>
<accession>A0ACB8DGC0</accession>
<sequence>MPDGHLGVRRYRRSQEVYLPSHLPLYYCSAIVVYSYYLHASSGTIVWKYPKAANYMTSLRTLKTSGQLRHRLNNITVYFTVGGEREDSTNLSMVAADDTLRKRFATSAYNESDVSKLWEGINVDWNYPGDPCSHNVFRQDLFFRLLTALNGTGLRLIVSVPPVKSRLSAYSLDKMVSSVDYVIIKTHTHTASPSLLNLVRCSGDQGVAADVFNAALSTFNMTDKANLGYSISVGPETFKAPVAQLGAPVLGMIRWDANTRQPGRTSYASVCKEKPVLETPSHPQCLMVARPIDSQTVQVATFANEKALQQRMNRTYADQMAMAPVAVFDIDLDDFAGKCTGVMSPLIRAVATGPG</sequence>
<gene>
    <name evidence="1" type="ORF">HPB49_023392</name>
</gene>
<keyword evidence="2" id="KW-1185">Reference proteome</keyword>
<proteinExistence type="predicted"/>
<reference evidence="1" key="1">
    <citation type="submission" date="2020-05" db="EMBL/GenBank/DDBJ databases">
        <title>Large-scale comparative analyses of tick genomes elucidate their genetic diversity and vector capacities.</title>
        <authorList>
            <person name="Jia N."/>
            <person name="Wang J."/>
            <person name="Shi W."/>
            <person name="Du L."/>
            <person name="Sun Y."/>
            <person name="Zhan W."/>
            <person name="Jiang J."/>
            <person name="Wang Q."/>
            <person name="Zhang B."/>
            <person name="Ji P."/>
            <person name="Sakyi L.B."/>
            <person name="Cui X."/>
            <person name="Yuan T."/>
            <person name="Jiang B."/>
            <person name="Yang W."/>
            <person name="Lam T.T.-Y."/>
            <person name="Chang Q."/>
            <person name="Ding S."/>
            <person name="Wang X."/>
            <person name="Zhu J."/>
            <person name="Ruan X."/>
            <person name="Zhao L."/>
            <person name="Wei J."/>
            <person name="Que T."/>
            <person name="Du C."/>
            <person name="Cheng J."/>
            <person name="Dai P."/>
            <person name="Han X."/>
            <person name="Huang E."/>
            <person name="Gao Y."/>
            <person name="Liu J."/>
            <person name="Shao H."/>
            <person name="Ye R."/>
            <person name="Li L."/>
            <person name="Wei W."/>
            <person name="Wang X."/>
            <person name="Wang C."/>
            <person name="Yang T."/>
            <person name="Huo Q."/>
            <person name="Li W."/>
            <person name="Guo W."/>
            <person name="Chen H."/>
            <person name="Zhou L."/>
            <person name="Ni X."/>
            <person name="Tian J."/>
            <person name="Zhou Y."/>
            <person name="Sheng Y."/>
            <person name="Liu T."/>
            <person name="Pan Y."/>
            <person name="Xia L."/>
            <person name="Li J."/>
            <person name="Zhao F."/>
            <person name="Cao W."/>
        </authorList>
    </citation>
    <scope>NUCLEOTIDE SEQUENCE</scope>
    <source>
        <strain evidence="1">Dsil-2018</strain>
    </source>
</reference>
<evidence type="ECO:0000313" key="2">
    <source>
        <dbReference type="Proteomes" id="UP000821865"/>
    </source>
</evidence>
<dbReference type="Proteomes" id="UP000821865">
    <property type="component" value="Chromosome 2"/>
</dbReference>